<name>A0A932R192_9BACT</name>
<dbReference type="PRINTS" id="PR00987">
    <property type="entry name" value="TRNASYNTHGLU"/>
</dbReference>
<dbReference type="PROSITE" id="PS00178">
    <property type="entry name" value="AA_TRNA_LIGASE_I"/>
    <property type="match status" value="1"/>
</dbReference>
<feature type="non-terminal residue" evidence="7">
    <location>
        <position position="194"/>
    </location>
</feature>
<dbReference type="Gene3D" id="3.40.50.620">
    <property type="entry name" value="HUPs"/>
    <property type="match status" value="1"/>
</dbReference>
<evidence type="ECO:0000256" key="2">
    <source>
        <dbReference type="ARBA" id="ARBA00022741"/>
    </source>
</evidence>
<dbReference type="GO" id="GO:0004818">
    <property type="term" value="F:glutamate-tRNA ligase activity"/>
    <property type="evidence" value="ECO:0007669"/>
    <property type="project" value="TreeGrafter"/>
</dbReference>
<evidence type="ECO:0000256" key="5">
    <source>
        <dbReference type="RuleBase" id="RU363037"/>
    </source>
</evidence>
<dbReference type="EMBL" id="JACQCR010000056">
    <property type="protein sequence ID" value="MBI3631164.1"/>
    <property type="molecule type" value="Genomic_DNA"/>
</dbReference>
<organism evidence="7 8">
    <name type="scientific">Candidatus Sungiibacteriota bacterium</name>
    <dbReference type="NCBI Taxonomy" id="2750080"/>
    <lineage>
        <taxon>Bacteria</taxon>
        <taxon>Candidatus Sungiibacteriota</taxon>
    </lineage>
</organism>
<evidence type="ECO:0000256" key="3">
    <source>
        <dbReference type="ARBA" id="ARBA00022840"/>
    </source>
</evidence>
<dbReference type="GO" id="GO:0005524">
    <property type="term" value="F:ATP binding"/>
    <property type="evidence" value="ECO:0007669"/>
    <property type="project" value="UniProtKB-KW"/>
</dbReference>
<reference evidence="7" key="1">
    <citation type="submission" date="2020-07" db="EMBL/GenBank/DDBJ databases">
        <title>Huge and variable diversity of episymbiotic CPR bacteria and DPANN archaea in groundwater ecosystems.</title>
        <authorList>
            <person name="He C.Y."/>
            <person name="Keren R."/>
            <person name="Whittaker M."/>
            <person name="Farag I.F."/>
            <person name="Doudna J."/>
            <person name="Cate J.H.D."/>
            <person name="Banfield J.F."/>
        </authorList>
    </citation>
    <scope>NUCLEOTIDE SEQUENCE</scope>
    <source>
        <strain evidence="7">NC_groundwater_973_Pr1_S-0.2um_54_13</strain>
    </source>
</reference>
<dbReference type="SUPFAM" id="SSF52374">
    <property type="entry name" value="Nucleotidylyl transferase"/>
    <property type="match status" value="1"/>
</dbReference>
<dbReference type="Pfam" id="PF00749">
    <property type="entry name" value="tRNA-synt_1c"/>
    <property type="match status" value="1"/>
</dbReference>
<dbReference type="GO" id="GO:0006424">
    <property type="term" value="P:glutamyl-tRNA aminoacylation"/>
    <property type="evidence" value="ECO:0007669"/>
    <property type="project" value="TreeGrafter"/>
</dbReference>
<keyword evidence="3 5" id="KW-0067">ATP-binding</keyword>
<comment type="caution">
    <text evidence="7">The sequence shown here is derived from an EMBL/GenBank/DDBJ whole genome shotgun (WGS) entry which is preliminary data.</text>
</comment>
<evidence type="ECO:0000256" key="1">
    <source>
        <dbReference type="ARBA" id="ARBA00022598"/>
    </source>
</evidence>
<dbReference type="InterPro" id="IPR000924">
    <property type="entry name" value="Glu/Gln-tRNA-synth"/>
</dbReference>
<sequence length="194" mass="22082">MSTLRVRIAPSPTGYLHVGTARAALFNYLFAKKHGGVFVLRIEDTDLERSDKKYEVDIFESMRWLGIVPDESPEIGGPHGPYRQTERTESYRRHLIKLLERGSAFYCFHSERELEDEKEKLLAAHRPPLHMCEYRTMDPSEAKLLAEAKPDHIIRFKTPPGKAIAFGDLIRGDVSFASDLLGDFSIAKKINVPL</sequence>
<keyword evidence="2 5" id="KW-0547">Nucleotide-binding</keyword>
<dbReference type="InterPro" id="IPR001412">
    <property type="entry name" value="aa-tRNA-synth_I_CS"/>
</dbReference>
<evidence type="ECO:0000313" key="7">
    <source>
        <dbReference type="EMBL" id="MBI3631164.1"/>
    </source>
</evidence>
<proteinExistence type="inferred from homology"/>
<comment type="similarity">
    <text evidence="5">Belongs to the class-I aminoacyl-tRNA synthetase family.</text>
</comment>
<dbReference type="GO" id="GO:0005829">
    <property type="term" value="C:cytosol"/>
    <property type="evidence" value="ECO:0007669"/>
    <property type="project" value="TreeGrafter"/>
</dbReference>
<dbReference type="Proteomes" id="UP000753196">
    <property type="component" value="Unassembled WGS sequence"/>
</dbReference>
<accession>A0A932R192</accession>
<dbReference type="AlphaFoldDB" id="A0A932R192"/>
<evidence type="ECO:0000313" key="8">
    <source>
        <dbReference type="Proteomes" id="UP000753196"/>
    </source>
</evidence>
<feature type="domain" description="Glutamyl/glutaminyl-tRNA synthetase class Ib catalytic" evidence="6">
    <location>
        <begin position="4"/>
        <end position="193"/>
    </location>
</feature>
<gene>
    <name evidence="7" type="ORF">HY221_02400</name>
</gene>
<dbReference type="InterPro" id="IPR049940">
    <property type="entry name" value="GluQ/Sye"/>
</dbReference>
<evidence type="ECO:0000259" key="6">
    <source>
        <dbReference type="Pfam" id="PF00749"/>
    </source>
</evidence>
<keyword evidence="5" id="KW-0648">Protein biosynthesis</keyword>
<dbReference type="InterPro" id="IPR020058">
    <property type="entry name" value="Glu/Gln-tRNA-synth_Ib_cat-dom"/>
</dbReference>
<dbReference type="InterPro" id="IPR014729">
    <property type="entry name" value="Rossmann-like_a/b/a_fold"/>
</dbReference>
<evidence type="ECO:0000256" key="4">
    <source>
        <dbReference type="ARBA" id="ARBA00023146"/>
    </source>
</evidence>
<dbReference type="PANTHER" id="PTHR43311">
    <property type="entry name" value="GLUTAMATE--TRNA LIGASE"/>
    <property type="match status" value="1"/>
</dbReference>
<dbReference type="PANTHER" id="PTHR43311:SF2">
    <property type="entry name" value="GLUTAMATE--TRNA LIGASE, MITOCHONDRIAL-RELATED"/>
    <property type="match status" value="1"/>
</dbReference>
<protein>
    <submittedName>
        <fullName evidence="7">Glutamate--tRNA ligase</fullName>
    </submittedName>
</protein>
<keyword evidence="4 5" id="KW-0030">Aminoacyl-tRNA synthetase</keyword>
<keyword evidence="1 5" id="KW-0436">Ligase</keyword>